<dbReference type="SMART" id="SM00192">
    <property type="entry name" value="LDLa"/>
    <property type="match status" value="3"/>
</dbReference>
<feature type="region of interest" description="Disordered" evidence="3">
    <location>
        <begin position="2041"/>
        <end position="2071"/>
    </location>
</feature>
<dbReference type="PROSITE" id="PS50060">
    <property type="entry name" value="MAM_2"/>
    <property type="match status" value="11"/>
</dbReference>
<dbReference type="EMBL" id="CAEY01000437">
    <property type="status" value="NOT_ANNOTATED_CDS"/>
    <property type="molecule type" value="Genomic_DNA"/>
</dbReference>
<evidence type="ECO:0000256" key="5">
    <source>
        <dbReference type="SAM" id="SignalP"/>
    </source>
</evidence>
<dbReference type="Pfam" id="PF00629">
    <property type="entry name" value="MAM"/>
    <property type="match status" value="12"/>
</dbReference>
<evidence type="ECO:0000256" key="1">
    <source>
        <dbReference type="ARBA" id="ARBA00023157"/>
    </source>
</evidence>
<organism evidence="7 8">
    <name type="scientific">Tetranychus urticae</name>
    <name type="common">Two-spotted spider mite</name>
    <dbReference type="NCBI Taxonomy" id="32264"/>
    <lineage>
        <taxon>Eukaryota</taxon>
        <taxon>Metazoa</taxon>
        <taxon>Ecdysozoa</taxon>
        <taxon>Arthropoda</taxon>
        <taxon>Chelicerata</taxon>
        <taxon>Arachnida</taxon>
        <taxon>Acari</taxon>
        <taxon>Acariformes</taxon>
        <taxon>Trombidiformes</taxon>
        <taxon>Prostigmata</taxon>
        <taxon>Eleutherengona</taxon>
        <taxon>Raphignathae</taxon>
        <taxon>Tetranychoidea</taxon>
        <taxon>Tetranychidae</taxon>
        <taxon>Tetranychus</taxon>
    </lineage>
</organism>
<keyword evidence="4" id="KW-0812">Transmembrane</keyword>
<dbReference type="Pfam" id="PF00057">
    <property type="entry name" value="Ldl_recept_a"/>
    <property type="match status" value="2"/>
</dbReference>
<keyword evidence="5" id="KW-0732">Signal</keyword>
<feature type="disulfide bond" evidence="2">
    <location>
        <begin position="1168"/>
        <end position="1183"/>
    </location>
</feature>
<feature type="disulfide bond" evidence="2">
    <location>
        <begin position="1025"/>
        <end position="1040"/>
    </location>
</feature>
<dbReference type="HOGENOM" id="CLU_230852_0_0_1"/>
<feature type="disulfide bond" evidence="2">
    <location>
        <begin position="1156"/>
        <end position="1174"/>
    </location>
</feature>
<keyword evidence="4" id="KW-1133">Transmembrane helix</keyword>
<dbReference type="InterPro" id="IPR000998">
    <property type="entry name" value="MAM_dom"/>
</dbReference>
<feature type="domain" description="MAM" evidence="6">
    <location>
        <begin position="832"/>
        <end position="1006"/>
    </location>
</feature>
<feature type="domain" description="MAM" evidence="6">
    <location>
        <begin position="28"/>
        <end position="188"/>
    </location>
</feature>
<dbReference type="SUPFAM" id="SSF57424">
    <property type="entry name" value="LDL receptor-like module"/>
    <property type="match status" value="3"/>
</dbReference>
<evidence type="ECO:0000313" key="8">
    <source>
        <dbReference type="Proteomes" id="UP000015104"/>
    </source>
</evidence>
<comment type="caution">
    <text evidence="2">Lacks conserved residue(s) required for the propagation of feature annotation.</text>
</comment>
<proteinExistence type="predicted"/>
<dbReference type="CDD" id="cd06263">
    <property type="entry name" value="MAM"/>
    <property type="match status" value="2"/>
</dbReference>
<feature type="compositionally biased region" description="Low complexity" evidence="3">
    <location>
        <begin position="2041"/>
        <end position="2063"/>
    </location>
</feature>
<feature type="disulfide bond" evidence="2">
    <location>
        <begin position="1013"/>
        <end position="1031"/>
    </location>
</feature>
<dbReference type="EnsemblMetazoa" id="tetur01g03410.1">
    <property type="protein sequence ID" value="tetur01g03410.1"/>
    <property type="gene ID" value="tetur01g03410"/>
</dbReference>
<protein>
    <recommendedName>
        <fullName evidence="6">MAM domain-containing protein</fullName>
    </recommendedName>
</protein>
<dbReference type="SUPFAM" id="SSF49899">
    <property type="entry name" value="Concanavalin A-like lectins/glucanases"/>
    <property type="match status" value="12"/>
</dbReference>
<feature type="domain" description="MAM" evidence="6">
    <location>
        <begin position="1560"/>
        <end position="1723"/>
    </location>
</feature>
<dbReference type="PROSITE" id="PS50068">
    <property type="entry name" value="LDLRA_2"/>
    <property type="match status" value="3"/>
</dbReference>
<dbReference type="GO" id="GO:0016020">
    <property type="term" value="C:membrane"/>
    <property type="evidence" value="ECO:0007669"/>
    <property type="project" value="InterPro"/>
</dbReference>
<name>T1JQJ3_TETUR</name>
<evidence type="ECO:0000256" key="3">
    <source>
        <dbReference type="SAM" id="MobiDB-lite"/>
    </source>
</evidence>
<feature type="domain" description="MAM" evidence="6">
    <location>
        <begin position="348"/>
        <end position="506"/>
    </location>
</feature>
<accession>T1JQJ3</accession>
<keyword evidence="4" id="KW-0472">Membrane</keyword>
<reference evidence="8" key="1">
    <citation type="submission" date="2011-08" db="EMBL/GenBank/DDBJ databases">
        <authorList>
            <person name="Rombauts S."/>
        </authorList>
    </citation>
    <scope>NUCLEOTIDE SEQUENCE</scope>
    <source>
        <strain evidence="8">London</strain>
    </source>
</reference>
<dbReference type="InterPro" id="IPR036055">
    <property type="entry name" value="LDL_receptor-like_sf"/>
</dbReference>
<dbReference type="STRING" id="32264.T1JQJ3"/>
<dbReference type="CDD" id="cd00112">
    <property type="entry name" value="LDLa"/>
    <property type="match status" value="3"/>
</dbReference>
<feature type="signal peptide" evidence="5">
    <location>
        <begin position="1"/>
        <end position="22"/>
    </location>
</feature>
<evidence type="ECO:0000256" key="2">
    <source>
        <dbReference type="PROSITE-ProRule" id="PRU00124"/>
    </source>
</evidence>
<dbReference type="Gene3D" id="4.10.400.10">
    <property type="entry name" value="Low-density Lipoprotein Receptor"/>
    <property type="match status" value="3"/>
</dbReference>
<feature type="domain" description="MAM" evidence="6">
    <location>
        <begin position="1726"/>
        <end position="1867"/>
    </location>
</feature>
<feature type="disulfide bond" evidence="2">
    <location>
        <begin position="1396"/>
        <end position="1411"/>
    </location>
</feature>
<dbReference type="PANTHER" id="PTHR23282">
    <property type="entry name" value="APICAL ENDOSOMAL GLYCOPROTEIN PRECURSOR"/>
    <property type="match status" value="1"/>
</dbReference>
<reference evidence="7" key="2">
    <citation type="submission" date="2015-06" db="UniProtKB">
        <authorList>
            <consortium name="EnsemblMetazoa"/>
        </authorList>
    </citation>
    <scope>IDENTIFICATION</scope>
</reference>
<feature type="domain" description="MAM" evidence="6">
    <location>
        <begin position="184"/>
        <end position="346"/>
    </location>
</feature>
<feature type="transmembrane region" description="Helical" evidence="4">
    <location>
        <begin position="2092"/>
        <end position="2113"/>
    </location>
</feature>
<dbReference type="InterPro" id="IPR002172">
    <property type="entry name" value="LDrepeatLR_classA_rpt"/>
</dbReference>
<evidence type="ECO:0000256" key="4">
    <source>
        <dbReference type="SAM" id="Phobius"/>
    </source>
</evidence>
<keyword evidence="1 2" id="KW-1015">Disulfide bond</keyword>
<evidence type="ECO:0000259" key="6">
    <source>
        <dbReference type="PROSITE" id="PS50060"/>
    </source>
</evidence>
<evidence type="ECO:0000313" key="7">
    <source>
        <dbReference type="EnsemblMetazoa" id="tetur01g03410.1"/>
    </source>
</evidence>
<feature type="chain" id="PRO_5004580545" description="MAM domain-containing protein" evidence="5">
    <location>
        <begin position="23"/>
        <end position="2175"/>
    </location>
</feature>
<dbReference type="PRINTS" id="PR00261">
    <property type="entry name" value="LDLRECEPTOR"/>
</dbReference>
<feature type="domain" description="MAM" evidence="6">
    <location>
        <begin position="1412"/>
        <end position="1571"/>
    </location>
</feature>
<dbReference type="InterPro" id="IPR051560">
    <property type="entry name" value="MAM_domain-containing"/>
</dbReference>
<feature type="domain" description="MAM" evidence="6">
    <location>
        <begin position="502"/>
        <end position="664"/>
    </location>
</feature>
<dbReference type="PANTHER" id="PTHR23282:SF101">
    <property type="entry name" value="MAM DOMAIN-CONTAINING PROTEIN"/>
    <property type="match status" value="1"/>
</dbReference>
<feature type="domain" description="MAM" evidence="6">
    <location>
        <begin position="670"/>
        <end position="830"/>
    </location>
</feature>
<dbReference type="Gene3D" id="2.60.120.200">
    <property type="match status" value="12"/>
</dbReference>
<dbReference type="eggNOG" id="KOG3627">
    <property type="taxonomic scope" value="Eukaryota"/>
</dbReference>
<keyword evidence="8" id="KW-1185">Reference proteome</keyword>
<dbReference type="SMART" id="SM00137">
    <property type="entry name" value="MAM"/>
    <property type="match status" value="4"/>
</dbReference>
<feature type="domain" description="MAM" evidence="6">
    <location>
        <begin position="1186"/>
        <end position="1354"/>
    </location>
</feature>
<feature type="domain" description="MAM" evidence="6">
    <location>
        <begin position="1869"/>
        <end position="2028"/>
    </location>
</feature>
<dbReference type="InterPro" id="IPR013320">
    <property type="entry name" value="ConA-like_dom_sf"/>
</dbReference>
<dbReference type="Proteomes" id="UP000015104">
    <property type="component" value="Unassembled WGS sequence"/>
</dbReference>
<sequence>MKIHNLLKIFILTFFIIKCSKSTDIQQLECQFTDGLCNWLNQDEKWKLGDYTNVTFGRPVRPTSKGGYVYVDDGPNLNGYQILSPILDQDVKPFCLSFNYYMFGPDVGQLTLRLIDDNGSGNQWVEVDNDVWNRKGSQDDDWSIGRYHFTSKRKTQVRLAFVATSSNIALGPIKVNPGSCDYSNLCNFEDISVCFWLIEPDYSSNYAWLISDGKSSEGSFISKDTSTQSESGKFLRTPNDGAIDSKSLFTTKIVLNSDEARCMSFNFFKPNKDSDLVEINLVNNQSTKYIWTSASIKPNLNWQPVRISLLEDGDFNIFISAHKHSNGNNTSVAIDDIQINPESCKNLIDCSFDGTNCALSITSGPLLIGFGRLSNAESLNYTMDSFKDNDPNDFFIYTDIPISNQSITYSFSTPAVPSTDLACLSFLYFMEPIDSFANYFFEINVQSSSGYNLLKYEPQVTFAKWTSAEFMLSTIELYQIEFSLTTESRLFAAFDDIKLVEGQCGQQHSDGHPSPKIYKKDSFSDLSNWSRHYYWNVKNYNSHETGLPTADPFGERNGTYLALTNTGTLLTGILHSPYYESGFYCISIWYWCNSDYGRLFIASTSGMDQSVPILNEFCDKQRNWKLLEATFTMKEKFQLKIIGEVKMGDIALDEMTVFNGPCSQNQVLDKTCTFDDGTDCGIDVVASPYYNWRIEPGSQLSTPIVDKSTATLNGKALSLDLFPVPQIDSTSYFFLANLVKEDSYCISFSYYIRGHCHLDIWKTERDNIKDLSNPLVKYDNKFDSTWTKVIFQIDGVTKESDIVFGGTYSSGQTGLLAVDDLTVSLGECIGSFLCDFDSTCNWDNLPIGTTIPVDGLGISYKVTTLWQINPASSAKSLGYPRKDHTYGPSWMDHGHDGNYGYTLISNEKAILASPVIYLDGSETICLQLAYVAESPGSIEVLVEQRENKAYIFKNLQSEDVRTWKYSELTIPLRKSQTRMAKVYIISSSKGKSAVDDVRVSRGSCPDAIEVFECFDGTKLPVTSRCDYVKDCKRGEDEQNCGSCEFNGDTSYIALDKSSIGVDIRGSLASPLIQRTSSSCKLTFAYSKHQSDYLDVSLLMNSREIQIWKSNLINEKTDWNIVSIELGRIQTPFQVLFTGITTFRVFDDTKGSNLFSCSNGQKIASNRVCDATLDCEKGEDEENCDNQVFSFEHNELFPWFNAVNESSFKYEWIVTSGVGTISTRPTLDHTRRLPSGSYAFLYEKNSRDNSKSTNSLMGPELIKTEECTISFYYYLSSKSPNSTQINVYASNSHEKVLLKTVYDSSDFGFKREMIALDSAAIKPPFRVSMEGIFGSNKESSLIAVDDISFDSACYGKSKSKPSPIPQPEPTPKPDSNCKGDEFYCEVDEKCIAIEKTCNYVNDCSDGADEMNCGSCDFNDDLCGWVNEGLNLWLPINRSIAEQEGFPKQTSNPDRFLIATSSPSGGSASIRSPLLGKTSSICLFKFKYHLSDQTKLSVRIRQENSLVSKTVEELLHKGPDSPEWADGQLELSSLEYNHYIQFVLDSRPSDRFFLSTVNFDAFNCDFDTNTCGWTDAGSKDLSWKLITNTSFIDDGTTKFGFGKYSNQEHPSFINLDIYHDHQVNLIRTLTSPWQYATNVFCFSFDYRLLAFAETSLSLVIESPGGIMRSLFMTNSQPNYGWNQAKVTIKNVNEFRLTFKVEMGSNAGDNVISLDNFKLSTESCAFHQASCDFSTGTCDWMNQGWTFVQKQIVESADGQTRNYFLRNTGNKGAKLTLNGFGEVESSKCLSFWYSHTLNVSSELKIDSIKGDKIVSSEIVPSHEIANVWSYYASSVVIKKDYQISIEAKPLGSFDSVYLDDITLYNEPCGYPGNCDFDFDSCGWQNKNQAKWRRNIGVTPSTDNSLADQLDFAERGWFLFVRMSELVHGNLATLESRRLTQTPPVCLTFNYLFTSGQPNEAKITIKAVDVQKDSSTKIDDIVDDGTIKWMNYEKTIRSGYEFKILLIASARANASGDIAIDDIKFTPGKCANDIETTTVQLTTHQTTVTTEATPDPITVTPSPITIPDDTKPNSTSSQALPYATANALFFLMKQNAHTIVGIMAVACMILLPMAFVVRHLMKPKSYQPDTNIAMNNKVYDIYSGSGHSSMDDEMYDNIDNALSSSLKFEMRKIAESEGL</sequence>